<gene>
    <name evidence="2" type="ORF">GRI99_17020</name>
</gene>
<sequence length="355" mass="38082">MRALSCTAALWLACLASSPAAAQECPADSQLAYICGLDRPEDLVVIPGTRWLVASSFVPGGGIRLVDGEARMARRWFAGTADQIAPLADALPACPGPPDPALLHTRGLALRPLDDGRWRLLAVNHGGREAIELFDVVQTGGEPQIVWRGCLPLPAGQVANSVTAFADGTVLVTVLTRPGTTIGDFMLGRTTGAVWQWRPGEPGFSELPGTQLPGNNGIETDPDQRHFYVVSFGLHAVAVFDRQNTAAPVSLITAPDFMPDNIRWSEGRLLLAGMRLDEPACGGLRQVVDGVADPMLCHRGWVVGELLRDQERIATLAYGHPQPGFNGHSVAVLWQDELWLGSFQADRVATVTPPR</sequence>
<dbReference type="EMBL" id="WTYV01000009">
    <property type="protein sequence ID" value="MXO73328.1"/>
    <property type="molecule type" value="Genomic_DNA"/>
</dbReference>
<protein>
    <recommendedName>
        <fullName evidence="4">SMP-30/Gluconolactonase/LRE-like region domain-containing protein</fullName>
    </recommendedName>
</protein>
<comment type="caution">
    <text evidence="2">The sequence shown here is derived from an EMBL/GenBank/DDBJ whole genome shotgun (WGS) entry which is preliminary data.</text>
</comment>
<evidence type="ECO:0008006" key="4">
    <source>
        <dbReference type="Google" id="ProtNLM"/>
    </source>
</evidence>
<proteinExistence type="predicted"/>
<evidence type="ECO:0000313" key="3">
    <source>
        <dbReference type="Proteomes" id="UP000466966"/>
    </source>
</evidence>
<dbReference type="Gene3D" id="2.120.10.30">
    <property type="entry name" value="TolB, C-terminal domain"/>
    <property type="match status" value="1"/>
</dbReference>
<dbReference type="OrthoDB" id="1158171at2"/>
<keyword evidence="1" id="KW-0732">Signal</keyword>
<accession>A0A844Z1V7</accession>
<reference evidence="2 3" key="1">
    <citation type="submission" date="2019-12" db="EMBL/GenBank/DDBJ databases">
        <title>Genomic-based taxomic classification of the family Erythrobacteraceae.</title>
        <authorList>
            <person name="Xu L."/>
        </authorList>
    </citation>
    <scope>NUCLEOTIDE SEQUENCE [LARGE SCALE GENOMIC DNA]</scope>
    <source>
        <strain evidence="2 3">M0322</strain>
    </source>
</reference>
<keyword evidence="3" id="KW-1185">Reference proteome</keyword>
<evidence type="ECO:0000256" key="1">
    <source>
        <dbReference type="SAM" id="SignalP"/>
    </source>
</evidence>
<organism evidence="2 3">
    <name type="scientific">Alteraurantiacibacter buctensis</name>
    <dbReference type="NCBI Taxonomy" id="1503981"/>
    <lineage>
        <taxon>Bacteria</taxon>
        <taxon>Pseudomonadati</taxon>
        <taxon>Pseudomonadota</taxon>
        <taxon>Alphaproteobacteria</taxon>
        <taxon>Sphingomonadales</taxon>
        <taxon>Erythrobacteraceae</taxon>
        <taxon>Alteraurantiacibacter</taxon>
    </lineage>
</organism>
<dbReference type="AlphaFoldDB" id="A0A844Z1V7"/>
<evidence type="ECO:0000313" key="2">
    <source>
        <dbReference type="EMBL" id="MXO73328.1"/>
    </source>
</evidence>
<dbReference type="SUPFAM" id="SSF63829">
    <property type="entry name" value="Calcium-dependent phosphotriesterase"/>
    <property type="match status" value="1"/>
</dbReference>
<dbReference type="InterPro" id="IPR011042">
    <property type="entry name" value="6-blade_b-propeller_TolB-like"/>
</dbReference>
<name>A0A844Z1V7_9SPHN</name>
<feature type="chain" id="PRO_5032941478" description="SMP-30/Gluconolactonase/LRE-like region domain-containing protein" evidence="1">
    <location>
        <begin position="23"/>
        <end position="355"/>
    </location>
</feature>
<dbReference type="Proteomes" id="UP000466966">
    <property type="component" value="Unassembled WGS sequence"/>
</dbReference>
<feature type="signal peptide" evidence="1">
    <location>
        <begin position="1"/>
        <end position="22"/>
    </location>
</feature>